<feature type="domain" description="Alpha-L-rhamnosidase C-terminal" evidence="7">
    <location>
        <begin position="762"/>
        <end position="836"/>
    </location>
</feature>
<evidence type="ECO:0000259" key="5">
    <source>
        <dbReference type="Pfam" id="PF08531"/>
    </source>
</evidence>
<evidence type="ECO:0000313" key="8">
    <source>
        <dbReference type="EMBL" id="MBW9094983.1"/>
    </source>
</evidence>
<organism evidence="8 9">
    <name type="scientific">Microbacterium jejuense</name>
    <dbReference type="NCBI Taxonomy" id="1263637"/>
    <lineage>
        <taxon>Bacteria</taxon>
        <taxon>Bacillati</taxon>
        <taxon>Actinomycetota</taxon>
        <taxon>Actinomycetes</taxon>
        <taxon>Micrococcales</taxon>
        <taxon>Microbacteriaceae</taxon>
        <taxon>Microbacterium</taxon>
    </lineage>
</organism>
<reference evidence="8 9" key="1">
    <citation type="journal article" date="2021" name="MBio">
        <title>Poor Competitiveness of Bradyrhizobium in Pigeon Pea Root Colonization in Indian Soils.</title>
        <authorList>
            <person name="Chalasani D."/>
            <person name="Basu A."/>
            <person name="Pullabhotla S.V.S.R.N."/>
            <person name="Jorrin B."/>
            <person name="Neal A.L."/>
            <person name="Poole P.S."/>
            <person name="Podile A.R."/>
            <person name="Tkacz A."/>
        </authorList>
    </citation>
    <scope>NUCLEOTIDE SEQUENCE [LARGE SCALE GENOMIC DNA]</scope>
    <source>
        <strain evidence="8 9">HU14</strain>
    </source>
</reference>
<comment type="caution">
    <text evidence="8">The sequence shown here is derived from an EMBL/GenBank/DDBJ whole genome shotgun (WGS) entry which is preliminary data.</text>
</comment>
<proteinExistence type="predicted"/>
<dbReference type="PANTHER" id="PTHR33307">
    <property type="entry name" value="ALPHA-RHAMNOSIDASE (EUROFUNG)"/>
    <property type="match status" value="1"/>
</dbReference>
<dbReference type="RefSeq" id="WP_220301690.1">
    <property type="nucleotide sequence ID" value="NZ_JAEUAW010000012.1"/>
</dbReference>
<dbReference type="InterPro" id="IPR016007">
    <property type="entry name" value="Alpha_rhamnosid"/>
</dbReference>
<dbReference type="EC" id="3.2.1.40" evidence="2"/>
<evidence type="ECO:0000259" key="6">
    <source>
        <dbReference type="Pfam" id="PF17389"/>
    </source>
</evidence>
<dbReference type="PIRSF" id="PIRSF010631">
    <property type="entry name" value="A-rhamnsds"/>
    <property type="match status" value="1"/>
</dbReference>
<evidence type="ECO:0000256" key="2">
    <source>
        <dbReference type="ARBA" id="ARBA00012652"/>
    </source>
</evidence>
<dbReference type="InterPro" id="IPR012341">
    <property type="entry name" value="6hp_glycosidase-like_sf"/>
</dbReference>
<dbReference type="Pfam" id="PF17390">
    <property type="entry name" value="Bac_rhamnosid_C"/>
    <property type="match status" value="1"/>
</dbReference>
<evidence type="ECO:0000313" key="9">
    <source>
        <dbReference type="Proteomes" id="UP001196843"/>
    </source>
</evidence>
<evidence type="ECO:0000256" key="3">
    <source>
        <dbReference type="ARBA" id="ARBA00022801"/>
    </source>
</evidence>
<dbReference type="EMBL" id="JAEUAW010000012">
    <property type="protein sequence ID" value="MBW9094983.1"/>
    <property type="molecule type" value="Genomic_DNA"/>
</dbReference>
<evidence type="ECO:0000259" key="4">
    <source>
        <dbReference type="Pfam" id="PF05592"/>
    </source>
</evidence>
<dbReference type="InterPro" id="IPR035398">
    <property type="entry name" value="Bac_rhamnosid_C"/>
</dbReference>
<comment type="catalytic activity">
    <reaction evidence="1">
        <text>Hydrolysis of terminal non-reducing alpha-L-rhamnose residues in alpha-L-rhamnosides.</text>
        <dbReference type="EC" id="3.2.1.40"/>
    </reaction>
</comment>
<dbReference type="Pfam" id="PF05592">
    <property type="entry name" value="Bac_rhamnosid"/>
    <property type="match status" value="1"/>
</dbReference>
<dbReference type="Pfam" id="PF17389">
    <property type="entry name" value="Bac_rhamnosid6H"/>
    <property type="match status" value="1"/>
</dbReference>
<dbReference type="Gene3D" id="2.60.420.10">
    <property type="entry name" value="Maltose phosphorylase, domain 3"/>
    <property type="match status" value="1"/>
</dbReference>
<gene>
    <name evidence="8" type="ORF">JNB62_14945</name>
</gene>
<name>A0ABS7HQ37_9MICO</name>
<dbReference type="Gene3D" id="1.50.10.10">
    <property type="match status" value="1"/>
</dbReference>
<keyword evidence="9" id="KW-1185">Reference proteome</keyword>
<protein>
    <recommendedName>
        <fullName evidence="2">alpha-L-rhamnosidase</fullName>
        <ecNumber evidence="2">3.2.1.40</ecNumber>
    </recommendedName>
</protein>
<dbReference type="InterPro" id="IPR008902">
    <property type="entry name" value="Rhamnosid_concanavalin"/>
</dbReference>
<feature type="domain" description="Alpha-L-rhamnosidase concanavalin-like" evidence="4">
    <location>
        <begin position="302"/>
        <end position="394"/>
    </location>
</feature>
<dbReference type="Proteomes" id="UP001196843">
    <property type="component" value="Unassembled WGS sequence"/>
</dbReference>
<accession>A0ABS7HQ37</accession>
<dbReference type="SUPFAM" id="SSF48208">
    <property type="entry name" value="Six-hairpin glycosidases"/>
    <property type="match status" value="1"/>
</dbReference>
<dbReference type="PANTHER" id="PTHR33307:SF6">
    <property type="entry name" value="ALPHA-RHAMNOSIDASE (EUROFUNG)-RELATED"/>
    <property type="match status" value="1"/>
</dbReference>
<evidence type="ECO:0000259" key="7">
    <source>
        <dbReference type="Pfam" id="PF17390"/>
    </source>
</evidence>
<feature type="domain" description="Alpha-L-rhamnosidase six-hairpin glycosidase" evidence="6">
    <location>
        <begin position="401"/>
        <end position="760"/>
    </location>
</feature>
<evidence type="ECO:0000256" key="1">
    <source>
        <dbReference type="ARBA" id="ARBA00001445"/>
    </source>
</evidence>
<sequence>MRIPRLSVNGQEAGCITDEHPVFAFSLASDVPGEDLAEAHIRVGDWQLTTTEQVGIAYDGPLEPYTDYLVEVEATGTSGATATATASFRTGRLDTPWIGRWITDASYVTPKRASPTPMVFRTRVAVSRPVARAWIEATALGVYDLALNGRKVGEDYFAPGFTSYHHQLQYQTYDVTHLLDDADNELVATVAGGWAVGSYTFARKNKIYAERQAFLAELHLEFADGTSDVIPTGDAWEVSVDGPVRMAEWYDGETVDARITAERMVWHPADVTAAPAAPAIRAQYGPPVRVQRTFVPISRATAPSGEVVYDFGQNFAGVVHARLRGREGQTVVFRHAEVLVEGELFVKSLRTAKATATYTCVDGEQTYSPRHTYMGFRYVGVTGIDPDDLELTALALHSELRRTGTFTSSDDRLNRLQSAIEWGGRSNFVDIPTDCPQRDEREGWTGDYAAFATTASYNFDMSRFVDKWLRDMAAEQAPGGGIPMVVPRAGNGFPVMATSLWGDVCIMAPWAEYLARGDLGVLRRTYPMMTKFMKAADWWSKLLSVGERRRIWRFPFHFGDWTSPDGSAKEWIQKGRWIGTAYRANSLAIVAQVAELLGEAKDAARYRAVRDEVTAAYRHVFTDGAGRLENEFQTAYVLPLHFGMTEGAETEAMVGNLVRLIGEAGGHLRTGFPGTPYILFALSDHGRVDEAFDLLLQTGPPSWLYMVDAGGTTIWERWDALRPDGTVNTLDLNTGKDTGGMVSFNHYAAGAVGDWLYKRIAGIEPTSGGYRTFRVAPLLGGGLTSAEGVVETPYGRASSSWTLSAAGTFRLRVEVPVSTRCTVVTPDGRRVEVTSGTHEFVCETAGDPGSAAVDEAGLPAPRP</sequence>
<dbReference type="GO" id="GO:0016787">
    <property type="term" value="F:hydrolase activity"/>
    <property type="evidence" value="ECO:0007669"/>
    <property type="project" value="UniProtKB-KW"/>
</dbReference>
<dbReference type="Gene3D" id="2.60.120.260">
    <property type="entry name" value="Galactose-binding domain-like"/>
    <property type="match status" value="2"/>
</dbReference>
<dbReference type="InterPro" id="IPR008928">
    <property type="entry name" value="6-hairpin_glycosidase_sf"/>
</dbReference>
<dbReference type="InterPro" id="IPR013737">
    <property type="entry name" value="Bac_rhamnosid_N"/>
</dbReference>
<feature type="domain" description="Bacterial alpha-L-rhamnosidase N-terminal" evidence="5">
    <location>
        <begin position="130"/>
        <end position="291"/>
    </location>
</feature>
<dbReference type="InterPro" id="IPR035396">
    <property type="entry name" value="Bac_rhamnosid6H"/>
</dbReference>
<keyword evidence="3 8" id="KW-0378">Hydrolase</keyword>
<dbReference type="Pfam" id="PF08531">
    <property type="entry name" value="Bac_rhamnosid_N"/>
    <property type="match status" value="1"/>
</dbReference>